<sequence length="428" mass="45164">GQVHLFQPRHRRAGGDRGRPAGGDPRPQLLPHGLERAAVLPGGHRGDGGGLRRAHGPPDPRPGAHRHRRGRRAGAGGGRQDRRPPPGLRHRRDPAQDAEARHPPRQQGGQPGQPQRRGAPRLLGPGAGRAAAHVVAQRQGERRHPGRHGRPPARGGGRGGGGAAGGRHRQAQRGEVVLRQPPAGGRAAGGERRGGHHPRRHRHAHAVPRAHHDLRGHRGAAAPEQDRRRGGVLLLHPHRARHRPGGRLRADDRRHRAHRRAGPEDRGEGVGGGVRAGAGRQQVGPGGEGDAERAQLREGDPQPRALPEVGSHPLHQHGDGAARVQDAGPDPRRAGAADAAHRHARGQRGAARADHEGQAAPPPRAPGQVPVRHAGVRGAAHHGALGQPPGRGDGKLRALPAERLPRRVGLQRRPHPHQPPPARGGGGV</sequence>
<name>A0A6J4KNN5_9BACT</name>
<evidence type="ECO:0000256" key="1">
    <source>
        <dbReference type="SAM" id="MobiDB-lite"/>
    </source>
</evidence>
<gene>
    <name evidence="2" type="ORF">AVDCRST_MAG68-1003</name>
</gene>
<feature type="compositionally biased region" description="Basic and acidic residues" evidence="1">
    <location>
        <begin position="290"/>
        <end position="301"/>
    </location>
</feature>
<feature type="compositionally biased region" description="Low complexity" evidence="1">
    <location>
        <begin position="366"/>
        <end position="384"/>
    </location>
</feature>
<reference evidence="2" key="1">
    <citation type="submission" date="2020-02" db="EMBL/GenBank/DDBJ databases">
        <authorList>
            <person name="Meier V. D."/>
        </authorList>
    </citation>
    <scope>NUCLEOTIDE SEQUENCE</scope>
    <source>
        <strain evidence="2">AVDCRST_MAG68</strain>
    </source>
</reference>
<feature type="compositionally biased region" description="Low complexity" evidence="1">
    <location>
        <begin position="105"/>
        <end position="132"/>
    </location>
</feature>
<accession>A0A6J4KNN5</accession>
<feature type="region of interest" description="Disordered" evidence="1">
    <location>
        <begin position="1"/>
        <end position="428"/>
    </location>
</feature>
<organism evidence="2">
    <name type="scientific">uncultured Gemmatimonadota bacterium</name>
    <dbReference type="NCBI Taxonomy" id="203437"/>
    <lineage>
        <taxon>Bacteria</taxon>
        <taxon>Pseudomonadati</taxon>
        <taxon>Gemmatimonadota</taxon>
        <taxon>environmental samples</taxon>
    </lineage>
</organism>
<evidence type="ECO:0000313" key="2">
    <source>
        <dbReference type="EMBL" id="CAA9308009.1"/>
    </source>
</evidence>
<feature type="compositionally biased region" description="Basic residues" evidence="1">
    <location>
        <begin position="63"/>
        <end position="72"/>
    </location>
</feature>
<feature type="compositionally biased region" description="Basic and acidic residues" evidence="1">
    <location>
        <begin position="329"/>
        <end position="341"/>
    </location>
</feature>
<proteinExistence type="predicted"/>
<dbReference type="AlphaFoldDB" id="A0A6J4KNN5"/>
<protein>
    <submittedName>
        <fullName evidence="2">GTP-binding protein EngA</fullName>
    </submittedName>
</protein>
<feature type="non-terminal residue" evidence="2">
    <location>
        <position position="428"/>
    </location>
</feature>
<feature type="compositionally biased region" description="Basic and acidic residues" evidence="1">
    <location>
        <begin position="93"/>
        <end position="102"/>
    </location>
</feature>
<feature type="compositionally biased region" description="Basic residues" evidence="1">
    <location>
        <begin position="194"/>
        <end position="218"/>
    </location>
</feature>
<dbReference type="EMBL" id="CADCTW010000056">
    <property type="protein sequence ID" value="CAA9308009.1"/>
    <property type="molecule type" value="Genomic_DNA"/>
</dbReference>
<feature type="non-terminal residue" evidence="2">
    <location>
        <position position="1"/>
    </location>
</feature>
<feature type="compositionally biased region" description="Basic residues" evidence="1">
    <location>
        <begin position="236"/>
        <end position="246"/>
    </location>
</feature>
<feature type="compositionally biased region" description="Gly residues" evidence="1">
    <location>
        <begin position="154"/>
        <end position="165"/>
    </location>
</feature>